<proteinExistence type="predicted"/>
<organism evidence="1 2">
    <name type="scientific">Pinctada imbricata</name>
    <name type="common">Atlantic pearl-oyster</name>
    <name type="synonym">Pinctada martensii</name>
    <dbReference type="NCBI Taxonomy" id="66713"/>
    <lineage>
        <taxon>Eukaryota</taxon>
        <taxon>Metazoa</taxon>
        <taxon>Spiralia</taxon>
        <taxon>Lophotrochozoa</taxon>
        <taxon>Mollusca</taxon>
        <taxon>Bivalvia</taxon>
        <taxon>Autobranchia</taxon>
        <taxon>Pteriomorphia</taxon>
        <taxon>Pterioida</taxon>
        <taxon>Pterioidea</taxon>
        <taxon>Pteriidae</taxon>
        <taxon>Pinctada</taxon>
    </lineage>
</organism>
<dbReference type="PANTHER" id="PTHR24024">
    <property type="entry name" value="PULMONARY SURFACTANT-ASSOCIATED PROTEIN A"/>
    <property type="match status" value="1"/>
</dbReference>
<dbReference type="AlphaFoldDB" id="A0AA88Y075"/>
<accession>A0AA88Y075</accession>
<dbReference type="PANTHER" id="PTHR24024:SF18">
    <property type="entry name" value="SHORT-CHAIN COLLAGEN C4-LIKE"/>
    <property type="match status" value="1"/>
</dbReference>
<gene>
    <name evidence="1" type="ORF">FSP39_020102</name>
</gene>
<protein>
    <recommendedName>
        <fullName evidence="3">Short-chain collagen C4</fullName>
    </recommendedName>
</protein>
<sequence>GGNFWRSSGGGASYLCMHPEPQFRRQTIKGLHGKLYGGEYDVGGSNFGNSNLKNGDNIPCAVCQSHRGSQELMIPGRITCVQGWTRQYTGYLATEYYGRSHASSSGYICMDSRPIAGKGVHRNDNGALPYPVKATCGALPCPKYRKDKSITCVVCTK</sequence>
<evidence type="ECO:0000313" key="1">
    <source>
        <dbReference type="EMBL" id="KAK3091476.1"/>
    </source>
</evidence>
<comment type="caution">
    <text evidence="1">The sequence shown here is derived from an EMBL/GenBank/DDBJ whole genome shotgun (WGS) entry which is preliminary data.</text>
</comment>
<feature type="non-terminal residue" evidence="1">
    <location>
        <position position="1"/>
    </location>
</feature>
<dbReference type="InterPro" id="IPR051077">
    <property type="entry name" value="Ca-dependent_lectin"/>
</dbReference>
<evidence type="ECO:0000313" key="2">
    <source>
        <dbReference type="Proteomes" id="UP001186944"/>
    </source>
</evidence>
<dbReference type="GO" id="GO:0005615">
    <property type="term" value="C:extracellular space"/>
    <property type="evidence" value="ECO:0007669"/>
    <property type="project" value="TreeGrafter"/>
</dbReference>
<dbReference type="EMBL" id="VSWD01000010">
    <property type="protein sequence ID" value="KAK3091476.1"/>
    <property type="molecule type" value="Genomic_DNA"/>
</dbReference>
<evidence type="ECO:0008006" key="3">
    <source>
        <dbReference type="Google" id="ProtNLM"/>
    </source>
</evidence>
<keyword evidence="2" id="KW-1185">Reference proteome</keyword>
<reference evidence="1" key="1">
    <citation type="submission" date="2019-08" db="EMBL/GenBank/DDBJ databases">
        <title>The improved chromosome-level genome for the pearl oyster Pinctada fucata martensii using PacBio sequencing and Hi-C.</title>
        <authorList>
            <person name="Zheng Z."/>
        </authorList>
    </citation>
    <scope>NUCLEOTIDE SEQUENCE</scope>
    <source>
        <strain evidence="1">ZZ-2019</strain>
        <tissue evidence="1">Adductor muscle</tissue>
    </source>
</reference>
<dbReference type="Proteomes" id="UP001186944">
    <property type="component" value="Unassembled WGS sequence"/>
</dbReference>
<name>A0AA88Y075_PINIB</name>